<dbReference type="EMBL" id="FTNV01000001">
    <property type="protein sequence ID" value="SIR86072.1"/>
    <property type="molecule type" value="Genomic_DNA"/>
</dbReference>
<accession>A0A1N7ED52</accession>
<sequence>MRFWTRSSGSCCKVPDLGQDLTGCAELLRRGDPDRFRAAMAAPVAARRVLFPIYAFNVEVSRAPWMTQEALIAEMRLQWWRDALEEIAAGGKVRRHEVVTPLADVLDAQGAKLLDDLIVARGWDIYREPFEDDAHLTRYLEQTSGNLMLAAGRALGEVDEDVVLDAGYGTGVAAWLRAIPALEEAGRIPLLDGRPEGIRALAEDGQRRLTAARSQRHKIGAEARPAMLAAWQAGGILRRAAAHPALVVNGGLEPRPIRSALGLLMRSTTGRW</sequence>
<dbReference type="InterPro" id="IPR002060">
    <property type="entry name" value="Squ/phyt_synthse"/>
</dbReference>
<evidence type="ECO:0000313" key="1">
    <source>
        <dbReference type="EMBL" id="SIR86072.1"/>
    </source>
</evidence>
<evidence type="ECO:0000313" key="2">
    <source>
        <dbReference type="Proteomes" id="UP000186019"/>
    </source>
</evidence>
<dbReference type="AlphaFoldDB" id="A0A1N7ED52"/>
<proteinExistence type="predicted"/>
<name>A0A1N7ED52_9RHOB</name>
<dbReference type="InterPro" id="IPR008949">
    <property type="entry name" value="Isoprenoid_synthase_dom_sf"/>
</dbReference>
<reference evidence="1 2" key="1">
    <citation type="submission" date="2017-01" db="EMBL/GenBank/DDBJ databases">
        <authorList>
            <person name="Mah S.A."/>
            <person name="Swanson W.J."/>
            <person name="Moy G.W."/>
            <person name="Vacquier V.D."/>
        </authorList>
    </citation>
    <scope>NUCLEOTIDE SEQUENCE [LARGE SCALE GENOMIC DNA]</scope>
    <source>
        <strain evidence="1 2">DSM 29590</strain>
    </source>
</reference>
<organism evidence="1 2">
    <name type="scientific">Roseovarius nanhaiticus</name>
    <dbReference type="NCBI Taxonomy" id="573024"/>
    <lineage>
        <taxon>Bacteria</taxon>
        <taxon>Pseudomonadati</taxon>
        <taxon>Pseudomonadota</taxon>
        <taxon>Alphaproteobacteria</taxon>
        <taxon>Rhodobacterales</taxon>
        <taxon>Roseobacteraceae</taxon>
        <taxon>Roseovarius</taxon>
    </lineage>
</organism>
<keyword evidence="2" id="KW-1185">Reference proteome</keyword>
<dbReference type="STRING" id="573024.SAMN05216208_1991"/>
<dbReference type="Gene3D" id="1.10.600.10">
    <property type="entry name" value="Farnesyl Diphosphate Synthase"/>
    <property type="match status" value="1"/>
</dbReference>
<dbReference type="Pfam" id="PF00494">
    <property type="entry name" value="SQS_PSY"/>
    <property type="match status" value="1"/>
</dbReference>
<dbReference type="OrthoDB" id="9814909at2"/>
<dbReference type="Proteomes" id="UP000186019">
    <property type="component" value="Unassembled WGS sequence"/>
</dbReference>
<gene>
    <name evidence="1" type="ORF">SAMN05421666_0143</name>
</gene>
<dbReference type="SUPFAM" id="SSF48576">
    <property type="entry name" value="Terpenoid synthases"/>
    <property type="match status" value="1"/>
</dbReference>
<protein>
    <submittedName>
        <fullName evidence="1">Squalene/phytoene synthase</fullName>
    </submittedName>
</protein>